<evidence type="ECO:0000313" key="5">
    <source>
        <dbReference type="EMBL" id="RCW16253.1"/>
    </source>
</evidence>
<dbReference type="Proteomes" id="UP000253215">
    <property type="component" value="Unassembled WGS sequence"/>
</dbReference>
<dbReference type="InterPro" id="IPR054544">
    <property type="entry name" value="Pest_crys_Cry1Aa_dom-IV"/>
</dbReference>
<dbReference type="PANTHER" id="PTHR34491">
    <property type="entry name" value="A-TYPE INCLUSION PROTEIN, PUTATIVE-RELATED"/>
    <property type="match status" value="1"/>
</dbReference>
<dbReference type="Pfam" id="PF03272">
    <property type="entry name" value="Mucin_bdg"/>
    <property type="match status" value="2"/>
</dbReference>
<evidence type="ECO:0000259" key="4">
    <source>
        <dbReference type="PROSITE" id="PS51723"/>
    </source>
</evidence>
<dbReference type="Gene3D" id="3.40.390.80">
    <property type="entry name" value="Peptidase M60, enhancin-like domain 2"/>
    <property type="match status" value="1"/>
</dbReference>
<evidence type="ECO:0000256" key="2">
    <source>
        <dbReference type="SAM" id="Coils"/>
    </source>
</evidence>
<proteinExistence type="predicted"/>
<feature type="region of interest" description="Disordered" evidence="3">
    <location>
        <begin position="1995"/>
        <end position="2042"/>
    </location>
</feature>
<dbReference type="InterPro" id="IPR004954">
    <property type="entry name" value="Mucin-bd"/>
</dbReference>
<gene>
    <name evidence="5" type="ORF">CAC02_09555</name>
</gene>
<evidence type="ECO:0000256" key="3">
    <source>
        <dbReference type="SAM" id="MobiDB-lite"/>
    </source>
</evidence>
<feature type="domain" description="Peptidase M60" evidence="4">
    <location>
        <begin position="417"/>
        <end position="713"/>
    </location>
</feature>
<feature type="compositionally biased region" description="Polar residues" evidence="3">
    <location>
        <begin position="61"/>
        <end position="71"/>
    </location>
</feature>
<feature type="coiled-coil region" evidence="2">
    <location>
        <begin position="1742"/>
        <end position="1769"/>
    </location>
</feature>
<dbReference type="Gene3D" id="3.10.20.890">
    <property type="match status" value="2"/>
</dbReference>
<dbReference type="Pfam" id="PF13402">
    <property type="entry name" value="Peptidase_M60"/>
    <property type="match status" value="1"/>
</dbReference>
<feature type="coiled-coil region" evidence="2">
    <location>
        <begin position="1646"/>
        <end position="1673"/>
    </location>
</feature>
<dbReference type="InterPro" id="IPR005877">
    <property type="entry name" value="YSIRK_signal_dom"/>
</dbReference>
<dbReference type="NCBIfam" id="TIGR01168">
    <property type="entry name" value="YSIRK_signal"/>
    <property type="match status" value="1"/>
</dbReference>
<dbReference type="InterPro" id="IPR042279">
    <property type="entry name" value="Pep_M60_3"/>
</dbReference>
<feature type="compositionally biased region" description="Low complexity" evidence="3">
    <location>
        <begin position="124"/>
        <end position="136"/>
    </location>
</feature>
<evidence type="ECO:0000256" key="1">
    <source>
        <dbReference type="ARBA" id="ARBA00022729"/>
    </source>
</evidence>
<comment type="caution">
    <text evidence="5">The sequence shown here is derived from an EMBL/GenBank/DDBJ whole genome shotgun (WGS) entry which is preliminary data.</text>
</comment>
<dbReference type="SMART" id="SM01276">
    <property type="entry name" value="M60-like"/>
    <property type="match status" value="1"/>
</dbReference>
<dbReference type="NCBIfam" id="TIGR01167">
    <property type="entry name" value="LPXTG_anchor"/>
    <property type="match status" value="1"/>
</dbReference>
<accession>A0A368UBB6</accession>
<dbReference type="InterPro" id="IPR054725">
    <property type="entry name" value="Epr_GA-like"/>
</dbReference>
<keyword evidence="1" id="KW-0732">Signal</keyword>
<dbReference type="Pfam" id="PF18938">
    <property type="entry name" value="aRib"/>
    <property type="match status" value="2"/>
</dbReference>
<organism evidence="5 6">
    <name type="scientific">Streptococcus gallolyticus</name>
    <dbReference type="NCBI Taxonomy" id="315405"/>
    <lineage>
        <taxon>Bacteria</taxon>
        <taxon>Bacillati</taxon>
        <taxon>Bacillota</taxon>
        <taxon>Bacilli</taxon>
        <taxon>Lactobacillales</taxon>
        <taxon>Streptococcaceae</taxon>
        <taxon>Streptococcus</taxon>
    </lineage>
</organism>
<feature type="region of interest" description="Disordered" evidence="3">
    <location>
        <begin position="1888"/>
        <end position="1975"/>
    </location>
</feature>
<feature type="compositionally biased region" description="Polar residues" evidence="3">
    <location>
        <begin position="93"/>
        <end position="108"/>
    </location>
</feature>
<reference evidence="5 6" key="1">
    <citation type="journal article" date="2018" name="Sci. Rep.">
        <title>Network-guided genomic and metagenomic analysis of the faecal microbiota of the critically endangered kakapo.</title>
        <authorList>
            <person name="Waite D.W."/>
            <person name="Dsouza M."/>
            <person name="Sekiguchi Y."/>
            <person name="Hugenholtz P."/>
            <person name="Taylor M.W."/>
        </authorList>
    </citation>
    <scope>NUCLEOTIDE SEQUENCE [LARGE SCALE GENOMIC DNA]</scope>
    <source>
        <strain evidence="5 6">BI02</strain>
    </source>
</reference>
<dbReference type="Pfam" id="PF04650">
    <property type="entry name" value="YSIRK_signal"/>
    <property type="match status" value="1"/>
</dbReference>
<feature type="compositionally biased region" description="Polar residues" evidence="3">
    <location>
        <begin position="2014"/>
        <end position="2040"/>
    </location>
</feature>
<feature type="compositionally biased region" description="Low complexity" evidence="3">
    <location>
        <begin position="1888"/>
        <end position="1972"/>
    </location>
</feature>
<sequence length="2074" mass="217924">MMKKVIQSSQALKRNMVRTRQRYAIKRLTIGVCSVLVGLSFLGIGAGTVQADEASETSAATVVDSSGSAPSTIDDLASSATSETTDLSDDSLAATTASEQAVASTEATEVSGAELESAVESDEAVASADDSAVSSEQVEVATPQESSASTETALTSQTQDRAATSEASTTTQEEVATEDTTSDIAALAEDATNKIAADSSTWKLAGLGNSVYGQVTYNATTKTLTVSGNGRQPHTYFGDQTYASITVTRDNAVIYTRAFSGTSRTTFNESVTLMANDILAIYQTEPNRIQVTDDELKKTGITSTKTFSYLVSSDGHLVRATDYLVYQDKVSSLFSSDGSQLALGKTLSNVESLKTDILANTYLTENQKNALVERLTKASEIYQNRPGVAQTQGSAQIISVARNTQTNNEGRPMSNNMDRQEIGIVLTEGAVVTFKISSESKDAVKSVVLDLVAHSKPAEKTYTLVVNGDSVTVTATSDSVAYIRTPVSGNYTVSYNVDSGRVEQLPIYTYGTDQKAFIQQWDQSKTAYSLIKAYNITLQVPYLDIEKVNTTDLSALLVTYDQQIFKYYAELTGIAYNTSDTPTVRRYFATVDQKGIGAAYYLSSHWIATNSSSISAYLSDGWMTLHEIAHGYEIPSSTIYIIDTFNNLYGALYQAKYVYKTPETYIANSWVYNGGKDTNISNLLTDLSNGKIFNDLGYRARLLLLLQLATLKGDEGFTTFNTYHRTNNNSSEKTNDLGKLWIESFLKTYQLDLTPYFNTMGVPIDELTALTAATGNYKPVAMLTQLVDDSEIAQVMTKLGWDSDALKSKLSLVTTDDLSQFGLKANLTLTINNYSQLAGQTLFVKNGSDVVLQVTVPKDTDASSQTLTFTDLPIGIYTLTTDSDTATLSDYYVYVKSNTENTATVTIKSNVLDAVASLFNDKQYTALANGVTDTVISNAQALVNRLPEGTAKTANQNLINKAYSKLQEIILKGGSNKIFATLTVNSDTNTLTIQEYAVQPHWAFSNNVYATVTIKDAQGNVVLTKSYIANQTLKAATESINLSEGMTITVTHTEGKSRLQSILDGEVQTNGTSQTFVVKNQKLTVVNPQLTLTANDATVFAGEYTLDTIATLTAPQVTPTTAKSYEIGIFYSDVDFDKAGTYHLTYQVQLSSSSSLKKTVTIVVKAKEEPEQSDDATLAADALTDDSNQASLSDDTNQVADMVSEEVSSDNAQPLATSTTVVKPEILLIADKATLTEAEKSRLAAMIRTANPDLPEDTTITVADNGDATLTFSDDSTTTVTNTVETAMSSSAQAPTTLVAVADKTNLTEDEKTAVIQAVAAANTNVSNVEVANDGTATITFSDYTTATISADKTVTEKAKTDAADSVTATNRAGSSTIGTALTIPRASEVYPDGTSFEIVLTATDGTTQTIKGYTSSSASSGFVITEGSDLVARVSSGTNNLSVYLTPSVSNGTTVSVTVTEPNKTPSDAVSTTITVDTSKLDSAVSAAGDAVTAADGESLTDAQKAFNDALATAKSLQKDGSAYDSATQAAINAATTALQEAQSALEAETSAKEAVAAAEAAEKAAEDALTQANEDGIISQEEADNLSSLNDAVTAAKSAGETAVEALPDSTVKTDLSDRLDKVDGITVPEVTDSNNDGVKDSDAAAATAAVEAAEAAEKAAEDALTQANEDGIISQEEADNLSSLNDAVTAAKSAAETAVEALPDSTVKTDLTTRLDDVTGITVPEVTDSNNDGVKDSDAAAATAAVEAAEAAEKAAEDALTQANEDGIISQEEADNLSSLNDAVTAAKSAGETAVEALPDSTVKTDLSDRLDKVDGITVPEVTDSNNDGVKDSDAAAATAAQDASLISVSEPVNTSDPVSTSEVSSLSTAISTSESVSSELSFSTSTLDSASSPTSLLEVSSPSTAISTSESVSSDLSFSTSTLDSASNPTSTLESSSPSDSLTTSEFAPTNASTSMSTSSLASESTLSDPQVTALGLPSKADKVDDLNAEKGNVQPADSTVSPASRLAVNGSQATSSQPRSDLNAQSSSLPSTGDENASLPAMLGLLTVLTSVYLSLKQRANKLGSKNQK</sequence>
<dbReference type="Pfam" id="PF18449">
    <property type="entry name" value="Endotoxin_C2"/>
    <property type="match status" value="1"/>
</dbReference>
<feature type="region of interest" description="Disordered" evidence="3">
    <location>
        <begin position="61"/>
        <end position="181"/>
    </location>
</feature>
<keyword evidence="2" id="KW-0175">Coiled coil</keyword>
<evidence type="ECO:0000313" key="6">
    <source>
        <dbReference type="Proteomes" id="UP000253215"/>
    </source>
</evidence>
<dbReference type="PROSITE" id="PS51723">
    <property type="entry name" value="PEPTIDASE_M60"/>
    <property type="match status" value="1"/>
</dbReference>
<dbReference type="EMBL" id="NETH01000060">
    <property type="protein sequence ID" value="RCW16253.1"/>
    <property type="molecule type" value="Genomic_DNA"/>
</dbReference>
<dbReference type="Pfam" id="PF22775">
    <property type="entry name" value="GA_3"/>
    <property type="match status" value="3"/>
</dbReference>
<feature type="compositionally biased region" description="Low complexity" evidence="3">
    <location>
        <begin position="144"/>
        <end position="174"/>
    </location>
</feature>
<protein>
    <recommendedName>
        <fullName evidence="4">Peptidase M60 domain-containing protein</fullName>
    </recommendedName>
</protein>
<name>A0A368UBB6_9STRE</name>
<dbReference type="InterPro" id="IPR031161">
    <property type="entry name" value="Peptidase_M60_dom"/>
</dbReference>
<dbReference type="InterPro" id="IPR044024">
    <property type="entry name" value="aRib"/>
</dbReference>
<dbReference type="PANTHER" id="PTHR34491:SF74">
    <property type="entry name" value="DUF4456 DOMAIN-CONTAINING PROTEIN"/>
    <property type="match status" value="1"/>
</dbReference>
<dbReference type="Gene3D" id="1.10.390.30">
    <property type="entry name" value="Peptidase M60, enhancin-like domain 3"/>
    <property type="match status" value="1"/>
</dbReference>